<keyword evidence="2" id="KW-1133">Transmembrane helix</keyword>
<evidence type="ECO:0000313" key="3">
    <source>
        <dbReference type="EMBL" id="RZU34354.1"/>
    </source>
</evidence>
<dbReference type="Proteomes" id="UP000292507">
    <property type="component" value="Unassembled WGS sequence"/>
</dbReference>
<keyword evidence="2" id="KW-0472">Membrane</keyword>
<accession>A0A4Q7YCI0</accession>
<feature type="region of interest" description="Disordered" evidence="1">
    <location>
        <begin position="303"/>
        <end position="324"/>
    </location>
</feature>
<evidence type="ECO:0008006" key="5">
    <source>
        <dbReference type="Google" id="ProtNLM"/>
    </source>
</evidence>
<evidence type="ECO:0000313" key="4">
    <source>
        <dbReference type="Proteomes" id="UP000292507"/>
    </source>
</evidence>
<comment type="caution">
    <text evidence="3">The sequence shown here is derived from an EMBL/GenBank/DDBJ whole genome shotgun (WGS) entry which is preliminary data.</text>
</comment>
<gene>
    <name evidence="3" type="ORF">BKA19_4118</name>
</gene>
<dbReference type="AlphaFoldDB" id="A0A4Q7YCI0"/>
<evidence type="ECO:0000256" key="2">
    <source>
        <dbReference type="SAM" id="Phobius"/>
    </source>
</evidence>
<feature type="region of interest" description="Disordered" evidence="1">
    <location>
        <begin position="261"/>
        <end position="287"/>
    </location>
</feature>
<organism evidence="3 4">
    <name type="scientific">Blastococcus saxobsidens</name>
    <dbReference type="NCBI Taxonomy" id="138336"/>
    <lineage>
        <taxon>Bacteria</taxon>
        <taxon>Bacillati</taxon>
        <taxon>Actinomycetota</taxon>
        <taxon>Actinomycetes</taxon>
        <taxon>Geodermatophilales</taxon>
        <taxon>Geodermatophilaceae</taxon>
        <taxon>Blastococcus</taxon>
    </lineage>
</organism>
<feature type="transmembrane region" description="Helical" evidence="2">
    <location>
        <begin position="438"/>
        <end position="460"/>
    </location>
</feature>
<reference evidence="3 4" key="1">
    <citation type="submission" date="2019-02" db="EMBL/GenBank/DDBJ databases">
        <title>Sequencing the genomes of 1000 actinobacteria strains.</title>
        <authorList>
            <person name="Klenk H.-P."/>
        </authorList>
    </citation>
    <scope>NUCLEOTIDE SEQUENCE [LARGE SCALE GENOMIC DNA]</scope>
    <source>
        <strain evidence="3 4">DSM 44509</strain>
    </source>
</reference>
<keyword evidence="4" id="KW-1185">Reference proteome</keyword>
<keyword evidence="2" id="KW-0812">Transmembrane</keyword>
<dbReference type="RefSeq" id="WP_130504321.1">
    <property type="nucleotide sequence ID" value="NZ_POQT01000001.1"/>
</dbReference>
<name>A0A4Q7YCI0_9ACTN</name>
<feature type="transmembrane region" description="Helical" evidence="2">
    <location>
        <begin position="146"/>
        <end position="167"/>
    </location>
</feature>
<dbReference type="EMBL" id="SHKV01000001">
    <property type="protein sequence ID" value="RZU34354.1"/>
    <property type="molecule type" value="Genomic_DNA"/>
</dbReference>
<dbReference type="OrthoDB" id="5187570at2"/>
<protein>
    <recommendedName>
        <fullName evidence="5">DUF3592 domain-containing protein</fullName>
    </recommendedName>
</protein>
<evidence type="ECO:0000256" key="1">
    <source>
        <dbReference type="SAM" id="MobiDB-lite"/>
    </source>
</evidence>
<proteinExistence type="predicted"/>
<feature type="compositionally biased region" description="Pro residues" evidence="1">
    <location>
        <begin position="266"/>
        <end position="279"/>
    </location>
</feature>
<sequence>MTAVGGLLVGLVVLFCQSWWQRRRATARRAELDRGGGATMRAHLALPGHRARAGQVALAPGHAVWAARWGGRRVDLAGADVLSRAMAIDLSSGPDDVVLRLRLTDGRVVSLTLSEHDADVLTDCLPTLPAATRTWPGTAPKAGHSWWAWLLLGVSGLWIAFCLCMYVTGYSATVTVLGGDGEGFCDVVWEDPDGIERSGEADCYDEPAGSRFDVRVTGWPDPGDPTTGGTYVGIALMFGLPPALVGGLRLRHLSSRRRAWAASEEPPAPAVPASPPPPLTTADLVPRPGEQPAALLARLAPHARRQVPTEGWEDARRPSGARSTVRPMSVLAGLAWPVGLVVFVVAVMWPVPAQGYALATGPTVSTQATSTGERAFDSFGPVPGMVTVRFRDTQGRVRETDVAVDHGLAKGTEAGIEYSRSDPSAARLSGDDDAFDRAAALSAAGLVVGVLWAGGLGLWFRRRGRAVRSARTVASRPALGLLTADFVGHPVVLAVDPVVAPVTFVAVPVQLPLPQGTVARFLESSTPQLSARGALRAGELVVLQVEGAGGPMLPTGRAAELPLAAVRDLLDSAGAPARHDSWEPLDRSAP</sequence>
<feature type="transmembrane region" description="Helical" evidence="2">
    <location>
        <begin position="330"/>
        <end position="351"/>
    </location>
</feature>